<gene>
    <name evidence="4" type="ORF">AL399_05560</name>
</gene>
<feature type="repeat" description="TPR" evidence="3">
    <location>
        <begin position="162"/>
        <end position="195"/>
    </location>
</feature>
<feature type="repeat" description="TPR" evidence="3">
    <location>
        <begin position="264"/>
        <end position="297"/>
    </location>
</feature>
<dbReference type="Pfam" id="PF14559">
    <property type="entry name" value="TPR_19"/>
    <property type="match status" value="1"/>
</dbReference>
<dbReference type="InterPro" id="IPR050498">
    <property type="entry name" value="Ycf3"/>
</dbReference>
<evidence type="ECO:0000313" key="4">
    <source>
        <dbReference type="EMBL" id="KQM08746.1"/>
    </source>
</evidence>
<dbReference type="Gene3D" id="1.25.40.10">
    <property type="entry name" value="Tetratricopeptide repeat domain"/>
    <property type="match status" value="4"/>
</dbReference>
<keyword evidence="2 3" id="KW-0802">TPR repeat</keyword>
<keyword evidence="1" id="KW-0677">Repeat</keyword>
<dbReference type="InterPro" id="IPR019734">
    <property type="entry name" value="TPR_rpt"/>
</dbReference>
<dbReference type="SMART" id="SM00028">
    <property type="entry name" value="TPR"/>
    <property type="match status" value="10"/>
</dbReference>
<dbReference type="EMBL" id="LIIK01000023">
    <property type="protein sequence ID" value="KQM08746.1"/>
    <property type="molecule type" value="Genomic_DNA"/>
</dbReference>
<name>A0A0Q4B829_9BACT</name>
<feature type="repeat" description="TPR" evidence="3">
    <location>
        <begin position="298"/>
        <end position="331"/>
    </location>
</feature>
<dbReference type="PANTHER" id="PTHR44858">
    <property type="entry name" value="TETRATRICOPEPTIDE REPEAT PROTEIN 6"/>
    <property type="match status" value="1"/>
</dbReference>
<evidence type="ECO:0008006" key="6">
    <source>
        <dbReference type="Google" id="ProtNLM"/>
    </source>
</evidence>
<dbReference type="PATRIC" id="fig|1702214.3.peg.158"/>
<dbReference type="GO" id="GO:0009279">
    <property type="term" value="C:cell outer membrane"/>
    <property type="evidence" value="ECO:0007669"/>
    <property type="project" value="TreeGrafter"/>
</dbReference>
<dbReference type="SUPFAM" id="SSF48452">
    <property type="entry name" value="TPR-like"/>
    <property type="match status" value="2"/>
</dbReference>
<dbReference type="GO" id="GO:0046813">
    <property type="term" value="P:receptor-mediated virion attachment to host cell"/>
    <property type="evidence" value="ECO:0007669"/>
    <property type="project" value="TreeGrafter"/>
</dbReference>
<proteinExistence type="predicted"/>
<dbReference type="Proteomes" id="UP000054172">
    <property type="component" value="Unassembled WGS sequence"/>
</dbReference>
<dbReference type="Pfam" id="PF13432">
    <property type="entry name" value="TPR_16"/>
    <property type="match status" value="3"/>
</dbReference>
<comment type="caution">
    <text evidence="4">The sequence shown here is derived from an EMBL/GenBank/DDBJ whole genome shotgun (WGS) entry which is preliminary data.</text>
</comment>
<evidence type="ECO:0000256" key="3">
    <source>
        <dbReference type="PROSITE-ProRule" id="PRU00339"/>
    </source>
</evidence>
<evidence type="ECO:0000256" key="2">
    <source>
        <dbReference type="ARBA" id="ARBA00022803"/>
    </source>
</evidence>
<sequence length="635" mass="70584">MQRRPATIFLFAILLFPLLVHGQLDRYYYYFKTQKQITRGQYTGAIAAINIFLNNQPDDDIALYLRALAKYNLEDYRGALQDLDRTLLHKPFTPEALVLRGGCLNQLGESRRAMGDIRLAQELRPSDRHIVYLRGVTHFLNQAYDSAACDFASTLATDPDNLDARLNLGIAHLQLGDTAQALADFEHARRSHPYSAAPLVNLARVYYGQKQQKEALRTIGEALAIEKTSTPALLLRALIEHDQGKVDQAIQTLSTVIRLAPRSSLALFNRAIMLTEREKLPEALADYQAAQEISPSNVFIRFNRGIVHLQLNQPRRAEEAFTAAIRLLPQFARAYSLRAETRLQLGDKRGAKADFDSAQLLVAKHRGGELDQWSDTSRQFNRLIAFESDFSSPADVLLPSSPKSIDLLPLATVAVGTVQPYSEWRPVLRADSVCGAPFFSLVVPREDTALRVNVNLFPPLPNGHAVTLVHAITLLEANDYNGALAQLQQLPSGGVFAPLVQYLRAIALVQNARFEPALPSRISIVPTGGDAATPPRSSDYQEPLRILDSLKRVEPTPYLDYTVGSVRFLARDLKGAERGFSEAIEGNPQFGEAYYNRGLVRLLLGRSEMACLDLSYAGQLGIDQAYRAISNHCNR</sequence>
<dbReference type="InterPro" id="IPR011990">
    <property type="entry name" value="TPR-like_helical_dom_sf"/>
</dbReference>
<keyword evidence="5" id="KW-1185">Reference proteome</keyword>
<dbReference type="STRING" id="1702214.AL399_05560"/>
<dbReference type="PROSITE" id="PS50005">
    <property type="entry name" value="TPR"/>
    <property type="match status" value="3"/>
</dbReference>
<reference evidence="4" key="1">
    <citation type="submission" date="2015-08" db="EMBL/GenBank/DDBJ databases">
        <title>Candidatus Bacteriodes Periocalifornicus.</title>
        <authorList>
            <person name="McLean J.S."/>
            <person name="Kelley S."/>
        </authorList>
    </citation>
    <scope>NUCLEOTIDE SEQUENCE [LARGE SCALE GENOMIC DNA]</scope>
    <source>
        <strain evidence="4">12B</strain>
    </source>
</reference>
<organism evidence="4 5">
    <name type="scientific">Candidatus [Bacteroides] periocalifornicus</name>
    <dbReference type="NCBI Taxonomy" id="1702214"/>
    <lineage>
        <taxon>Bacteria</taxon>
        <taxon>Pseudomonadati</taxon>
        <taxon>Bacteroidota</taxon>
    </lineage>
</organism>
<accession>A0A0Q4B829</accession>
<dbReference type="PANTHER" id="PTHR44858:SF1">
    <property type="entry name" value="UDP-N-ACETYLGLUCOSAMINE--PEPTIDE N-ACETYLGLUCOSAMINYLTRANSFERASE SPINDLY-RELATED"/>
    <property type="match status" value="1"/>
</dbReference>
<protein>
    <recommendedName>
        <fullName evidence="6">Tetratricopeptide repeat protein</fullName>
    </recommendedName>
</protein>
<evidence type="ECO:0000256" key="1">
    <source>
        <dbReference type="ARBA" id="ARBA00022737"/>
    </source>
</evidence>
<evidence type="ECO:0000313" key="5">
    <source>
        <dbReference type="Proteomes" id="UP000054172"/>
    </source>
</evidence>
<dbReference type="AlphaFoldDB" id="A0A0Q4B829"/>